<dbReference type="AlphaFoldDB" id="A0A397EZC6"/>
<evidence type="ECO:0008006" key="4">
    <source>
        <dbReference type="Google" id="ProtNLM"/>
    </source>
</evidence>
<gene>
    <name evidence="2" type="ORF">DYB31_015867</name>
</gene>
<feature type="non-terminal residue" evidence="2">
    <location>
        <position position="93"/>
    </location>
</feature>
<comment type="caution">
    <text evidence="2">The sequence shown here is derived from an EMBL/GenBank/DDBJ whole genome shotgun (WGS) entry which is preliminary data.</text>
</comment>
<keyword evidence="1" id="KW-0732">Signal</keyword>
<evidence type="ECO:0000313" key="3">
    <source>
        <dbReference type="Proteomes" id="UP000266196"/>
    </source>
</evidence>
<sequence length="93" mass="10228">MMVQYRFMALAALAVTAVTGKISVQVHRNLEVANQSNVVVQFYSDEALATHRRRLKGGASRTEIIKSLVDLLKEHTTTSQASVKSLLANQVES</sequence>
<name>A0A397EZC6_APHAT</name>
<proteinExistence type="predicted"/>
<reference evidence="2 3" key="1">
    <citation type="submission" date="2018-08" db="EMBL/GenBank/DDBJ databases">
        <title>Aphanomyces genome sequencing and annotation.</title>
        <authorList>
            <person name="Minardi D."/>
            <person name="Oidtmann B."/>
            <person name="Van Der Giezen M."/>
            <person name="Studholme D.J."/>
        </authorList>
    </citation>
    <scope>NUCLEOTIDE SEQUENCE [LARGE SCALE GENOMIC DNA]</scope>
    <source>
        <strain evidence="2 3">197901</strain>
    </source>
</reference>
<accession>A0A397EZC6</accession>
<feature type="signal peptide" evidence="1">
    <location>
        <begin position="1"/>
        <end position="20"/>
    </location>
</feature>
<evidence type="ECO:0000313" key="2">
    <source>
        <dbReference type="EMBL" id="RHZ04214.1"/>
    </source>
</evidence>
<dbReference type="Proteomes" id="UP000266196">
    <property type="component" value="Unassembled WGS sequence"/>
</dbReference>
<feature type="chain" id="PRO_5017473198" description="Ribbon-helix-helix protein CopG domain-containing protein" evidence="1">
    <location>
        <begin position="21"/>
        <end position="93"/>
    </location>
</feature>
<protein>
    <recommendedName>
        <fullName evidence="4">Ribbon-helix-helix protein CopG domain-containing protein</fullName>
    </recommendedName>
</protein>
<dbReference type="EMBL" id="QUTE01013609">
    <property type="protein sequence ID" value="RHZ04214.1"/>
    <property type="molecule type" value="Genomic_DNA"/>
</dbReference>
<evidence type="ECO:0000256" key="1">
    <source>
        <dbReference type="SAM" id="SignalP"/>
    </source>
</evidence>
<organism evidence="2 3">
    <name type="scientific">Aphanomyces astaci</name>
    <name type="common">Crayfish plague agent</name>
    <dbReference type="NCBI Taxonomy" id="112090"/>
    <lineage>
        <taxon>Eukaryota</taxon>
        <taxon>Sar</taxon>
        <taxon>Stramenopiles</taxon>
        <taxon>Oomycota</taxon>
        <taxon>Saprolegniomycetes</taxon>
        <taxon>Saprolegniales</taxon>
        <taxon>Verrucalvaceae</taxon>
        <taxon>Aphanomyces</taxon>
    </lineage>
</organism>